<evidence type="ECO:0008006" key="10">
    <source>
        <dbReference type="Google" id="ProtNLM"/>
    </source>
</evidence>
<dbReference type="PANTHER" id="PTHR31225">
    <property type="entry name" value="OS04G0344100 PROTEIN-RELATED"/>
    <property type="match status" value="1"/>
</dbReference>
<dbReference type="GO" id="GO:0016102">
    <property type="term" value="P:diterpenoid biosynthetic process"/>
    <property type="evidence" value="ECO:0007669"/>
    <property type="project" value="InterPro"/>
</dbReference>
<evidence type="ECO:0000313" key="9">
    <source>
        <dbReference type="Proteomes" id="UP000525078"/>
    </source>
</evidence>
<dbReference type="SFLD" id="SFLDG01019">
    <property type="entry name" value="Terpene_Cyclase_Like_1_C_Termi"/>
    <property type="match status" value="1"/>
</dbReference>
<dbReference type="Pfam" id="PF03936">
    <property type="entry name" value="Terpene_synth_C"/>
    <property type="match status" value="1"/>
</dbReference>
<keyword evidence="5" id="KW-0456">Lyase</keyword>
<comment type="pathway">
    <text evidence="2">Secondary metabolite biosynthesis; terpenoid biosynthesis.</text>
</comment>
<comment type="caution">
    <text evidence="8">The sequence shown here is derived from an EMBL/GenBank/DDBJ whole genome shotgun (WGS) entry which is preliminary data.</text>
</comment>
<dbReference type="InterPro" id="IPR008930">
    <property type="entry name" value="Terpenoid_cyclase/PrenylTrfase"/>
</dbReference>
<dbReference type="Proteomes" id="UP000525078">
    <property type="component" value="Unassembled WGS sequence"/>
</dbReference>
<protein>
    <recommendedName>
        <fullName evidence="10">Terpene synthase</fullName>
    </recommendedName>
</protein>
<dbReference type="SUPFAM" id="SSF48239">
    <property type="entry name" value="Terpenoid cyclases/Protein prenyltransferases"/>
    <property type="match status" value="1"/>
</dbReference>
<sequence>MAAILSSIISLNSNNNNNTFTSSNHNNYNIIHNKTVIMSTNNNNNINNIISRRSANYQPSLWHFDYVQSLSTPFKEGAYAKRVEKVKEEVRVMVKRAKEEEKPLSQLELIDVMQRLGISYHFENEINDILKDIYNNNNVCNTNKNVYANSLEFRLLRQHGYPVSQEIFSTCKDERGNFMVSSNDIKGMLSLYEASFYLVENEDGILEETRHTTKKYLEEYIIMIMEKQQSLLDQNNNNYDYDNFDYELVSHALELPLHWRMLRLESRWFIDVYEKRLDMNPTLLTLAKLDFNIVQSIYQDDLKHVFSWWESTDMGKKLEFARDRTMVNFLWTVGVAFEPHFKSFRRMITKVNALITVIDDIYDVYGTLDELELFTNAVERWDISAMDGLPEYMKTCFLALYNFINDLPFDVLKGEEGLHIIKFLQKSWADLCKSYLREARWYYNGYTPSFEEYIENAWISISGPDELKRGDVPKSIQCKMYEDGISEEEARQRIKLLISETWKLINKDYINLDDDDGDDYSPMFYKSNNINKAFIEMCLNLGRMAHCIYQYGDGHGIQDRHTKDHVLSLLIHPIPLTQ</sequence>
<dbReference type="InterPro" id="IPR050148">
    <property type="entry name" value="Terpene_synthase-like"/>
</dbReference>
<keyword evidence="3" id="KW-0479">Metal-binding</keyword>
<dbReference type="AlphaFoldDB" id="A0A7J6EDU9"/>
<gene>
    <name evidence="8" type="ORF">F8388_006306</name>
</gene>
<dbReference type="Gene3D" id="1.10.600.10">
    <property type="entry name" value="Farnesyl Diphosphate Synthase"/>
    <property type="match status" value="2"/>
</dbReference>
<dbReference type="InterPro" id="IPR034741">
    <property type="entry name" value="Terpene_cyclase-like_1_C"/>
</dbReference>
<dbReference type="InterPro" id="IPR008949">
    <property type="entry name" value="Isoprenoid_synthase_dom_sf"/>
</dbReference>
<feature type="domain" description="Terpene synthase metal-binding" evidence="7">
    <location>
        <begin position="312"/>
        <end position="463"/>
    </location>
</feature>
<dbReference type="CDD" id="cd00684">
    <property type="entry name" value="Terpene_cyclase_plant_C1"/>
    <property type="match status" value="1"/>
</dbReference>
<dbReference type="PANTHER" id="PTHR31225:SF9">
    <property type="entry name" value="TERPENE SYNTHASE 10"/>
    <property type="match status" value="1"/>
</dbReference>
<evidence type="ECO:0000256" key="4">
    <source>
        <dbReference type="ARBA" id="ARBA00022842"/>
    </source>
</evidence>
<dbReference type="EMBL" id="JAATIP010000251">
    <property type="protein sequence ID" value="KAF4356562.1"/>
    <property type="molecule type" value="Genomic_DNA"/>
</dbReference>
<evidence type="ECO:0000256" key="5">
    <source>
        <dbReference type="ARBA" id="ARBA00023239"/>
    </source>
</evidence>
<dbReference type="GO" id="GO:0010333">
    <property type="term" value="F:terpene synthase activity"/>
    <property type="evidence" value="ECO:0007669"/>
    <property type="project" value="InterPro"/>
</dbReference>
<reference evidence="8 9" key="1">
    <citation type="journal article" date="2020" name="bioRxiv">
        <title>Sequence and annotation of 42 cannabis genomes reveals extensive copy number variation in cannabinoid synthesis and pathogen resistance genes.</title>
        <authorList>
            <person name="Mckernan K.J."/>
            <person name="Helbert Y."/>
            <person name="Kane L.T."/>
            <person name="Ebling H."/>
            <person name="Zhang L."/>
            <person name="Liu B."/>
            <person name="Eaton Z."/>
            <person name="Mclaughlin S."/>
            <person name="Kingan S."/>
            <person name="Baybayan P."/>
            <person name="Concepcion G."/>
            <person name="Jordan M."/>
            <person name="Riva A."/>
            <person name="Barbazuk W."/>
            <person name="Harkins T."/>
        </authorList>
    </citation>
    <scope>NUCLEOTIDE SEQUENCE [LARGE SCALE GENOMIC DNA]</scope>
    <source>
        <strain evidence="9">cv. Jamaican Lion 4</strain>
        <tissue evidence="8">Leaf</tissue>
    </source>
</reference>
<dbReference type="InterPro" id="IPR036965">
    <property type="entry name" value="Terpene_synth_N_sf"/>
</dbReference>
<evidence type="ECO:0000256" key="1">
    <source>
        <dbReference type="ARBA" id="ARBA00001946"/>
    </source>
</evidence>
<proteinExistence type="predicted"/>
<dbReference type="InterPro" id="IPR001906">
    <property type="entry name" value="Terpene_synth_N"/>
</dbReference>
<evidence type="ECO:0000256" key="3">
    <source>
        <dbReference type="ARBA" id="ARBA00022723"/>
    </source>
</evidence>
<evidence type="ECO:0000259" key="6">
    <source>
        <dbReference type="Pfam" id="PF01397"/>
    </source>
</evidence>
<comment type="cofactor">
    <cofactor evidence="1">
        <name>Mg(2+)</name>
        <dbReference type="ChEBI" id="CHEBI:18420"/>
    </cofactor>
</comment>
<dbReference type="InterPro" id="IPR044814">
    <property type="entry name" value="Terpene_cyclase_plant_C1"/>
</dbReference>
<feature type="domain" description="Terpene synthase N-terminal" evidence="6">
    <location>
        <begin position="62"/>
        <end position="223"/>
    </location>
</feature>
<dbReference type="Pfam" id="PF01397">
    <property type="entry name" value="Terpene_synth"/>
    <property type="match status" value="1"/>
</dbReference>
<name>A0A7J6EDU9_CANSA</name>
<evidence type="ECO:0000259" key="7">
    <source>
        <dbReference type="Pfam" id="PF03936"/>
    </source>
</evidence>
<dbReference type="SFLD" id="SFLDS00005">
    <property type="entry name" value="Isoprenoid_Synthase_Type_I"/>
    <property type="match status" value="1"/>
</dbReference>
<dbReference type="Pfam" id="PF19086">
    <property type="entry name" value="Terpene_syn_C_2"/>
    <property type="match status" value="1"/>
</dbReference>
<evidence type="ECO:0000313" key="8">
    <source>
        <dbReference type="EMBL" id="KAF4356562.1"/>
    </source>
</evidence>
<dbReference type="GO" id="GO:0000287">
    <property type="term" value="F:magnesium ion binding"/>
    <property type="evidence" value="ECO:0007669"/>
    <property type="project" value="InterPro"/>
</dbReference>
<organism evidence="8 9">
    <name type="scientific">Cannabis sativa</name>
    <name type="common">Hemp</name>
    <name type="synonym">Marijuana</name>
    <dbReference type="NCBI Taxonomy" id="3483"/>
    <lineage>
        <taxon>Eukaryota</taxon>
        <taxon>Viridiplantae</taxon>
        <taxon>Streptophyta</taxon>
        <taxon>Embryophyta</taxon>
        <taxon>Tracheophyta</taxon>
        <taxon>Spermatophyta</taxon>
        <taxon>Magnoliopsida</taxon>
        <taxon>eudicotyledons</taxon>
        <taxon>Gunneridae</taxon>
        <taxon>Pentapetalae</taxon>
        <taxon>rosids</taxon>
        <taxon>fabids</taxon>
        <taxon>Rosales</taxon>
        <taxon>Cannabaceae</taxon>
        <taxon>Cannabis</taxon>
    </lineage>
</organism>
<dbReference type="Gene3D" id="1.50.10.130">
    <property type="entry name" value="Terpene synthase, N-terminal domain"/>
    <property type="match status" value="1"/>
</dbReference>
<dbReference type="SUPFAM" id="SSF48576">
    <property type="entry name" value="Terpenoid synthases"/>
    <property type="match status" value="1"/>
</dbReference>
<evidence type="ECO:0000256" key="2">
    <source>
        <dbReference type="ARBA" id="ARBA00004721"/>
    </source>
</evidence>
<dbReference type="FunFam" id="1.50.10.130:FF:000001">
    <property type="entry name" value="Isoprene synthase, chloroplastic"/>
    <property type="match status" value="1"/>
</dbReference>
<accession>A0A7J6EDU9</accession>
<keyword evidence="4" id="KW-0460">Magnesium</keyword>
<dbReference type="InterPro" id="IPR005630">
    <property type="entry name" value="Terpene_synthase_metal-bd"/>
</dbReference>